<keyword evidence="11" id="KW-1185">Reference proteome</keyword>
<evidence type="ECO:0000256" key="1">
    <source>
        <dbReference type="ARBA" id="ARBA00004325"/>
    </source>
</evidence>
<dbReference type="OrthoDB" id="437at2759"/>
<evidence type="ECO:0000256" key="6">
    <source>
        <dbReference type="ARBA" id="ARBA00023065"/>
    </source>
</evidence>
<evidence type="ECO:0000313" key="10">
    <source>
        <dbReference type="EMBL" id="MBW0516802.1"/>
    </source>
</evidence>
<comment type="caution">
    <text evidence="10">The sequence shown here is derived from an EMBL/GenBank/DDBJ whole genome shotgun (WGS) entry which is preliminary data.</text>
</comment>
<proteinExistence type="inferred from homology"/>
<reference evidence="10" key="1">
    <citation type="submission" date="2021-03" db="EMBL/GenBank/DDBJ databases">
        <title>Draft genome sequence of rust myrtle Austropuccinia psidii MF-1, a brazilian biotype.</title>
        <authorList>
            <person name="Quecine M.C."/>
            <person name="Pachon D.M.R."/>
            <person name="Bonatelli M.L."/>
            <person name="Correr F.H."/>
            <person name="Franceschini L.M."/>
            <person name="Leite T.F."/>
            <person name="Margarido G.R.A."/>
            <person name="Almeida C.A."/>
            <person name="Ferrarezi J.A."/>
            <person name="Labate C.A."/>
        </authorList>
    </citation>
    <scope>NUCLEOTIDE SEQUENCE</scope>
    <source>
        <strain evidence="10">MF-1</strain>
    </source>
</reference>
<dbReference type="Proteomes" id="UP000765509">
    <property type="component" value="Unassembled WGS sequence"/>
</dbReference>
<protein>
    <submittedName>
        <fullName evidence="10">Uncharacterized protein</fullName>
    </submittedName>
</protein>
<comment type="similarity">
    <text evidence="2">Belongs to the ATPase g subunit family.</text>
</comment>
<dbReference type="Pfam" id="PF04718">
    <property type="entry name" value="ATP-synt_G"/>
    <property type="match status" value="1"/>
</dbReference>
<keyword evidence="8" id="KW-0472">Membrane</keyword>
<name>A0A9Q3EAX8_9BASI</name>
<keyword evidence="4" id="KW-0138">CF(0)</keyword>
<dbReference type="GO" id="GO:0031966">
    <property type="term" value="C:mitochondrial membrane"/>
    <property type="evidence" value="ECO:0007669"/>
    <property type="project" value="UniProtKB-SubCell"/>
</dbReference>
<dbReference type="GO" id="GO:0015078">
    <property type="term" value="F:proton transmembrane transporter activity"/>
    <property type="evidence" value="ECO:0007669"/>
    <property type="project" value="InterPro"/>
</dbReference>
<keyword evidence="6" id="KW-0406">Ion transport</keyword>
<dbReference type="GO" id="GO:0015986">
    <property type="term" value="P:proton motive force-driven ATP synthesis"/>
    <property type="evidence" value="ECO:0007669"/>
    <property type="project" value="InterPro"/>
</dbReference>
<dbReference type="InterPro" id="IPR006808">
    <property type="entry name" value="ATP_synth_F0_gsu_mt"/>
</dbReference>
<comment type="subcellular location">
    <subcellularLocation>
        <location evidence="1">Mitochondrion membrane</location>
    </subcellularLocation>
</comment>
<evidence type="ECO:0000313" key="11">
    <source>
        <dbReference type="Proteomes" id="UP000765509"/>
    </source>
</evidence>
<evidence type="ECO:0000256" key="3">
    <source>
        <dbReference type="ARBA" id="ARBA00022448"/>
    </source>
</evidence>
<dbReference type="GO" id="GO:0045259">
    <property type="term" value="C:proton-transporting ATP synthase complex"/>
    <property type="evidence" value="ECO:0007669"/>
    <property type="project" value="UniProtKB-KW"/>
</dbReference>
<sequence length="192" mass="21280">MGGRPAAAKGYLESLLRVLRPSHLAGVGRALGMRSTATTTTRTIAIIDDHRHHDNAPQTSEPTDFSSSIWPQKASQLAGQYTSKMPQLVGNLGGKVNGLLGSYSGPISYNYQFVKEVLKQVYIKENLAPPRLKQIQTSYLEIFKNLSSLNFWKKNLESGDWKRLSVYGIEAVGLFSIGEMIGRRHLVGYKLD</sequence>
<dbReference type="EMBL" id="AVOT02025494">
    <property type="protein sequence ID" value="MBW0516802.1"/>
    <property type="molecule type" value="Genomic_DNA"/>
</dbReference>
<keyword evidence="7" id="KW-0496">Mitochondrion</keyword>
<accession>A0A9Q3EAX8</accession>
<evidence type="ECO:0000256" key="5">
    <source>
        <dbReference type="ARBA" id="ARBA00022781"/>
    </source>
</evidence>
<keyword evidence="9" id="KW-0066">ATP synthesis</keyword>
<evidence type="ECO:0000256" key="9">
    <source>
        <dbReference type="ARBA" id="ARBA00023310"/>
    </source>
</evidence>
<keyword evidence="3" id="KW-0813">Transport</keyword>
<evidence type="ECO:0000256" key="8">
    <source>
        <dbReference type="ARBA" id="ARBA00023136"/>
    </source>
</evidence>
<organism evidence="10 11">
    <name type="scientific">Austropuccinia psidii MF-1</name>
    <dbReference type="NCBI Taxonomy" id="1389203"/>
    <lineage>
        <taxon>Eukaryota</taxon>
        <taxon>Fungi</taxon>
        <taxon>Dikarya</taxon>
        <taxon>Basidiomycota</taxon>
        <taxon>Pucciniomycotina</taxon>
        <taxon>Pucciniomycetes</taxon>
        <taxon>Pucciniales</taxon>
        <taxon>Sphaerophragmiaceae</taxon>
        <taxon>Austropuccinia</taxon>
    </lineage>
</organism>
<gene>
    <name evidence="10" type="ORF">O181_056517</name>
</gene>
<evidence type="ECO:0000256" key="2">
    <source>
        <dbReference type="ARBA" id="ARBA00005699"/>
    </source>
</evidence>
<keyword evidence="5" id="KW-0375">Hydrogen ion transport</keyword>
<dbReference type="AlphaFoldDB" id="A0A9Q3EAX8"/>
<evidence type="ECO:0000256" key="7">
    <source>
        <dbReference type="ARBA" id="ARBA00023128"/>
    </source>
</evidence>
<evidence type="ECO:0000256" key="4">
    <source>
        <dbReference type="ARBA" id="ARBA00022547"/>
    </source>
</evidence>